<evidence type="ECO:0000313" key="2">
    <source>
        <dbReference type="EMBL" id="SUZ89814.1"/>
    </source>
</evidence>
<keyword evidence="1" id="KW-0472">Membrane</keyword>
<sequence length="104" mass="11291">MPAVVATIAGGAAVSSMLSAFPFLIPLSMNKEWIFVIATILITINGYMVFKPNQEVICDVKAGEDGCEVTGQFNKRMFYISATVLAVGAFFAYVLVPILVYFDL</sequence>
<gene>
    <name evidence="2" type="ORF">METZ01_LOCUS42668</name>
</gene>
<accession>A0A381REZ8</accession>
<keyword evidence="1" id="KW-0812">Transmembrane</keyword>
<organism evidence="2">
    <name type="scientific">marine metagenome</name>
    <dbReference type="NCBI Taxonomy" id="408172"/>
    <lineage>
        <taxon>unclassified sequences</taxon>
        <taxon>metagenomes</taxon>
        <taxon>ecological metagenomes</taxon>
    </lineage>
</organism>
<protein>
    <submittedName>
        <fullName evidence="2">Uncharacterized protein</fullName>
    </submittedName>
</protein>
<keyword evidence="1" id="KW-1133">Transmembrane helix</keyword>
<proteinExistence type="predicted"/>
<reference evidence="2" key="1">
    <citation type="submission" date="2018-05" db="EMBL/GenBank/DDBJ databases">
        <authorList>
            <person name="Lanie J.A."/>
            <person name="Ng W.-L."/>
            <person name="Kazmierczak K.M."/>
            <person name="Andrzejewski T.M."/>
            <person name="Davidsen T.M."/>
            <person name="Wayne K.J."/>
            <person name="Tettelin H."/>
            <person name="Glass J.I."/>
            <person name="Rusch D."/>
            <person name="Podicherti R."/>
            <person name="Tsui H.-C.T."/>
            <person name="Winkler M.E."/>
        </authorList>
    </citation>
    <scope>NUCLEOTIDE SEQUENCE</scope>
</reference>
<dbReference type="AlphaFoldDB" id="A0A381REZ8"/>
<feature type="transmembrane region" description="Helical" evidence="1">
    <location>
        <begin position="78"/>
        <end position="102"/>
    </location>
</feature>
<evidence type="ECO:0000256" key="1">
    <source>
        <dbReference type="SAM" id="Phobius"/>
    </source>
</evidence>
<dbReference type="EMBL" id="UINC01001842">
    <property type="protein sequence ID" value="SUZ89814.1"/>
    <property type="molecule type" value="Genomic_DNA"/>
</dbReference>
<feature type="transmembrane region" description="Helical" evidence="1">
    <location>
        <begin position="32"/>
        <end position="50"/>
    </location>
</feature>
<name>A0A381REZ8_9ZZZZ</name>